<evidence type="ECO:0000259" key="12">
    <source>
        <dbReference type="PROSITE" id="PS50160"/>
    </source>
</evidence>
<dbReference type="GO" id="GO:0003677">
    <property type="term" value="F:DNA binding"/>
    <property type="evidence" value="ECO:0007669"/>
    <property type="project" value="InterPro"/>
</dbReference>
<feature type="domain" description="ATP-dependent DNA ligase family profile" evidence="12">
    <location>
        <begin position="260"/>
        <end position="381"/>
    </location>
</feature>
<dbReference type="RefSeq" id="YP_010806115.1">
    <property type="nucleotide sequence ID" value="NC_077214.1"/>
</dbReference>
<protein>
    <recommendedName>
        <fullName evidence="2">DNA ligase</fullName>
    </recommendedName>
</protein>
<dbReference type="PROSITE" id="PS50160">
    <property type="entry name" value="DNA_LIGASE_A3"/>
    <property type="match status" value="1"/>
</dbReference>
<evidence type="ECO:0000256" key="8">
    <source>
        <dbReference type="ARBA" id="ARBA00022840"/>
    </source>
</evidence>
<dbReference type="GO" id="GO:0051301">
    <property type="term" value="P:cell division"/>
    <property type="evidence" value="ECO:0007669"/>
    <property type="project" value="UniProtKB-KW"/>
</dbReference>
<dbReference type="Pfam" id="PF04679">
    <property type="entry name" value="DNA_ligase_A_C"/>
    <property type="match status" value="1"/>
</dbReference>
<dbReference type="InterPro" id="IPR050191">
    <property type="entry name" value="ATP-dep_DNA_ligase"/>
</dbReference>
<dbReference type="PANTHER" id="PTHR45674:SF4">
    <property type="entry name" value="DNA LIGASE 1"/>
    <property type="match status" value="1"/>
</dbReference>
<dbReference type="InterPro" id="IPR012310">
    <property type="entry name" value="DNA_ligase_ATP-dep_cent"/>
</dbReference>
<keyword evidence="9" id="KW-0233">DNA recombination</keyword>
<evidence type="ECO:0000256" key="1">
    <source>
        <dbReference type="ARBA" id="ARBA00007572"/>
    </source>
</evidence>
<dbReference type="EMBL" id="ON649702">
    <property type="protein sequence ID" value="UVF62521.1"/>
    <property type="molecule type" value="Genomic_DNA"/>
</dbReference>
<dbReference type="GO" id="GO:0006281">
    <property type="term" value="P:DNA repair"/>
    <property type="evidence" value="ECO:0007669"/>
    <property type="project" value="UniProtKB-KW"/>
</dbReference>
<dbReference type="GO" id="GO:0006260">
    <property type="term" value="P:DNA replication"/>
    <property type="evidence" value="ECO:0007669"/>
    <property type="project" value="UniProtKB-KW"/>
</dbReference>
<proteinExistence type="inferred from homology"/>
<evidence type="ECO:0000313" key="13">
    <source>
        <dbReference type="EMBL" id="UVF62521.1"/>
    </source>
</evidence>
<keyword evidence="10" id="KW-0234">DNA repair</keyword>
<keyword evidence="3 13" id="KW-0436">Ligase</keyword>
<evidence type="ECO:0000256" key="7">
    <source>
        <dbReference type="ARBA" id="ARBA00022763"/>
    </source>
</evidence>
<dbReference type="GO" id="GO:0005524">
    <property type="term" value="F:ATP binding"/>
    <property type="evidence" value="ECO:0007669"/>
    <property type="project" value="UniProtKB-KW"/>
</dbReference>
<keyword evidence="5" id="KW-0235">DNA replication</keyword>
<dbReference type="Gene3D" id="1.10.3260.10">
    <property type="entry name" value="DNA ligase, ATP-dependent, N-terminal domain"/>
    <property type="match status" value="1"/>
</dbReference>
<evidence type="ECO:0000256" key="4">
    <source>
        <dbReference type="ARBA" id="ARBA00022618"/>
    </source>
</evidence>
<keyword evidence="8" id="KW-0067">ATP-binding</keyword>
<keyword evidence="14" id="KW-1185">Reference proteome</keyword>
<dbReference type="Gene3D" id="3.30.470.30">
    <property type="entry name" value="DNA ligase/mRNA capping enzyme"/>
    <property type="match status" value="1"/>
</dbReference>
<dbReference type="GeneID" id="80545076"/>
<dbReference type="KEGG" id="vg:80545076"/>
<keyword evidence="11" id="KW-0131">Cell cycle</keyword>
<evidence type="ECO:0000256" key="9">
    <source>
        <dbReference type="ARBA" id="ARBA00023172"/>
    </source>
</evidence>
<organism evidence="13 14">
    <name type="scientific">Poseidoniales virus YSH_150918</name>
    <dbReference type="NCBI Taxonomy" id="3071324"/>
    <lineage>
        <taxon>Viruses</taxon>
        <taxon>Duplodnaviria</taxon>
        <taxon>Heunggongvirae</taxon>
        <taxon>Uroviricota</taxon>
        <taxon>Caudoviricetes</taxon>
        <taxon>Magrovirales</taxon>
        <taxon>Aoguangviridae</taxon>
        <taxon>Aobingvirus</taxon>
        <taxon>Aobingvirus yangshanense</taxon>
    </lineage>
</organism>
<name>A0A976UAX0_9CAUD</name>
<dbReference type="InterPro" id="IPR012340">
    <property type="entry name" value="NA-bd_OB-fold"/>
</dbReference>
<reference evidence="13 14" key="1">
    <citation type="submission" date="2022-05" db="EMBL/GenBank/DDBJ databases">
        <title>Diverse viruses of marine archaea discovered using metagenomics.</title>
        <authorList>
            <person name="Zhou Y."/>
        </authorList>
    </citation>
    <scope>NUCLEOTIDE SEQUENCE [LARGE SCALE GENOMIC DNA]</scope>
    <source>
        <strain evidence="13">YSH_150918</strain>
    </source>
</reference>
<comment type="similarity">
    <text evidence="1">Belongs to the ATP-dependent DNA ligase family.</text>
</comment>
<dbReference type="SUPFAM" id="SSF56091">
    <property type="entry name" value="DNA ligase/mRNA capping enzyme, catalytic domain"/>
    <property type="match status" value="1"/>
</dbReference>
<evidence type="ECO:0000256" key="5">
    <source>
        <dbReference type="ARBA" id="ARBA00022705"/>
    </source>
</evidence>
<evidence type="ECO:0000256" key="10">
    <source>
        <dbReference type="ARBA" id="ARBA00023204"/>
    </source>
</evidence>
<keyword evidence="6" id="KW-0547">Nucleotide-binding</keyword>
<dbReference type="InterPro" id="IPR012309">
    <property type="entry name" value="DNA_ligase_ATP-dep_C"/>
</dbReference>
<dbReference type="Proteomes" id="UP001157002">
    <property type="component" value="Segment"/>
</dbReference>
<keyword evidence="4" id="KW-0132">Cell division</keyword>
<dbReference type="PROSITE" id="PS00333">
    <property type="entry name" value="DNA_LIGASE_A2"/>
    <property type="match status" value="1"/>
</dbReference>
<dbReference type="GO" id="GO:0006310">
    <property type="term" value="P:DNA recombination"/>
    <property type="evidence" value="ECO:0007669"/>
    <property type="project" value="UniProtKB-KW"/>
</dbReference>
<dbReference type="SUPFAM" id="SSF50249">
    <property type="entry name" value="Nucleic acid-binding proteins"/>
    <property type="match status" value="1"/>
</dbReference>
<evidence type="ECO:0000256" key="3">
    <source>
        <dbReference type="ARBA" id="ARBA00022598"/>
    </source>
</evidence>
<evidence type="ECO:0000313" key="14">
    <source>
        <dbReference type="Proteomes" id="UP001157002"/>
    </source>
</evidence>
<accession>A0A976UAX0</accession>
<keyword evidence="7" id="KW-0227">DNA damage</keyword>
<evidence type="ECO:0000256" key="11">
    <source>
        <dbReference type="ARBA" id="ARBA00023306"/>
    </source>
</evidence>
<sequence length="473" mass="54649">MLALEYQSNNMGVAKTTKWLAKSLDVFEDEISSQLNAHGDLGEGMYHFDISKQNNNFDMKPSQLLELLSQSFEGIDTESFSLFKRTVLDLSSLELKWYLRYALQTPRNGINKGLVQKIMASFYDKKISDIKRDCNFNTIYNVCLYYSMNEQPPLVLHHGSFVAPMLAKEVPPSQFPLNKILDFKYDGNRYQVHIENKKIIIFNRKGKIVTNQFEDVVEMVIESGIPNGIYDGEIYPIDANGYPTEHKNMATRVHSKNKKEAMEKVKVCFVIFDCLKIGNEVCMNLPYEQRIQKMVDNDVSFQAERQIGGDFLSFYHRAINEGFEGIIVKDANAPYEAGKRSKYWCKYKPPQIELDVVILSAFYGEGKRKHVFGSFEIGVKCETGFYSLGQIGSGFSLEDLIYLTNTLRKNVENFKDGIYSVFPRVVLEVKADLITKDLNDKYSLRFPRMKRIRHDKFVQDINTLEDVERKYNE</sequence>
<dbReference type="Pfam" id="PF01068">
    <property type="entry name" value="DNA_ligase_A_M"/>
    <property type="match status" value="1"/>
</dbReference>
<dbReference type="InterPro" id="IPR016059">
    <property type="entry name" value="DNA_ligase_ATP-dep_CS"/>
</dbReference>
<evidence type="ECO:0000256" key="2">
    <source>
        <dbReference type="ARBA" id="ARBA00013308"/>
    </source>
</evidence>
<dbReference type="InterPro" id="IPR036599">
    <property type="entry name" value="DNA_ligase_N_sf"/>
</dbReference>
<dbReference type="GO" id="GO:0003910">
    <property type="term" value="F:DNA ligase (ATP) activity"/>
    <property type="evidence" value="ECO:0007669"/>
    <property type="project" value="InterPro"/>
</dbReference>
<dbReference type="PANTHER" id="PTHR45674">
    <property type="entry name" value="DNA LIGASE 1/3 FAMILY MEMBER"/>
    <property type="match status" value="1"/>
</dbReference>
<dbReference type="Gene3D" id="2.40.50.140">
    <property type="entry name" value="Nucleic acid-binding proteins"/>
    <property type="match status" value="1"/>
</dbReference>
<evidence type="ECO:0000256" key="6">
    <source>
        <dbReference type="ARBA" id="ARBA00022741"/>
    </source>
</evidence>